<evidence type="ECO:0000313" key="17">
    <source>
        <dbReference type="Proteomes" id="UP000440732"/>
    </source>
</evidence>
<dbReference type="Proteomes" id="UP000440367">
    <property type="component" value="Unassembled WGS sequence"/>
</dbReference>
<evidence type="ECO:0000313" key="7">
    <source>
        <dbReference type="EMBL" id="KAE9130467.1"/>
    </source>
</evidence>
<dbReference type="EMBL" id="QXGB01001114">
    <property type="protein sequence ID" value="KAE9196765.1"/>
    <property type="molecule type" value="Genomic_DNA"/>
</dbReference>
<evidence type="ECO:0000313" key="9">
    <source>
        <dbReference type="EMBL" id="KAE9203887.1"/>
    </source>
</evidence>
<dbReference type="EMBL" id="QXGD01000789">
    <property type="protein sequence ID" value="KAE9224577.1"/>
    <property type="molecule type" value="Genomic_DNA"/>
</dbReference>
<feature type="domain" description="HTH CENPB-type" evidence="2">
    <location>
        <begin position="67"/>
        <end position="133"/>
    </location>
</feature>
<gene>
    <name evidence="11" type="ORF">PF001_g12746</name>
    <name evidence="10" type="ORF">PF002_g14656</name>
    <name evidence="9" type="ORF">PF004_g18009</name>
    <name evidence="8" type="ORF">PF005_g16747</name>
    <name evidence="7" type="ORF">PF006_g15754</name>
    <name evidence="6" type="ORF">PF007_g13454</name>
    <name evidence="12" type="ORF">PF008_g15027</name>
    <name evidence="3" type="ORF">PF009_g14406</name>
    <name evidence="5" type="ORF">PF010_g13860</name>
    <name evidence="4" type="ORF">PF011_g16350</name>
</gene>
<name>A0A6A3ETL8_9STRA</name>
<evidence type="ECO:0000313" key="6">
    <source>
        <dbReference type="EMBL" id="KAE9106294.1"/>
    </source>
</evidence>
<dbReference type="OrthoDB" id="111528at2759"/>
<dbReference type="Proteomes" id="UP000433483">
    <property type="component" value="Unassembled WGS sequence"/>
</dbReference>
<evidence type="ECO:0000313" key="8">
    <source>
        <dbReference type="EMBL" id="KAE9196765.1"/>
    </source>
</evidence>
<keyword evidence="14" id="KW-1185">Reference proteome</keyword>
<evidence type="ECO:0000313" key="14">
    <source>
        <dbReference type="Proteomes" id="UP000433483"/>
    </source>
</evidence>
<evidence type="ECO:0000313" key="4">
    <source>
        <dbReference type="EMBL" id="KAE8995395.1"/>
    </source>
</evidence>
<evidence type="ECO:0000313" key="22">
    <source>
        <dbReference type="Proteomes" id="UP000488956"/>
    </source>
</evidence>
<evidence type="ECO:0000313" key="3">
    <source>
        <dbReference type="EMBL" id="KAE8935656.1"/>
    </source>
</evidence>
<evidence type="ECO:0000313" key="5">
    <source>
        <dbReference type="EMBL" id="KAE9103096.1"/>
    </source>
</evidence>
<evidence type="ECO:0000313" key="19">
    <source>
        <dbReference type="Proteomes" id="UP000460718"/>
    </source>
</evidence>
<dbReference type="Proteomes" id="UP000440732">
    <property type="component" value="Unassembled WGS sequence"/>
</dbReference>
<proteinExistence type="predicted"/>
<reference evidence="13 14" key="1">
    <citation type="submission" date="2018-08" db="EMBL/GenBank/DDBJ databases">
        <title>Genomic investigation of the strawberry pathogen Phytophthora fragariae indicates pathogenicity is determined by transcriptional variation in three key races.</title>
        <authorList>
            <person name="Adams T.M."/>
            <person name="Armitage A.D."/>
            <person name="Sobczyk M.K."/>
            <person name="Bates H.J."/>
            <person name="Dunwell J.M."/>
            <person name="Nellist C.F."/>
            <person name="Harrison R.J."/>
        </authorList>
    </citation>
    <scope>NUCLEOTIDE SEQUENCE [LARGE SCALE GENOMIC DNA]</scope>
    <source>
        <strain evidence="11 15">A4</strain>
        <strain evidence="10 16">BC-1</strain>
        <strain evidence="9 20">BC-23</strain>
        <strain evidence="8 14">NOV-27</strain>
        <strain evidence="7 17">NOV-5</strain>
        <strain evidence="6 18">NOV-71</strain>
        <strain evidence="12 21">NOV-77</strain>
        <strain evidence="3 13">NOV-9</strain>
        <strain evidence="5 22">ONT-3</strain>
        <strain evidence="4 19">SCRP245</strain>
    </source>
</reference>
<evidence type="ECO:0000313" key="16">
    <source>
        <dbReference type="Proteomes" id="UP000440367"/>
    </source>
</evidence>
<dbReference type="EMBL" id="QXGE01000721">
    <property type="protein sequence ID" value="KAE9305107.1"/>
    <property type="molecule type" value="Genomic_DNA"/>
</dbReference>
<dbReference type="GO" id="GO:0003677">
    <property type="term" value="F:DNA binding"/>
    <property type="evidence" value="ECO:0007669"/>
    <property type="project" value="UniProtKB-KW"/>
</dbReference>
<evidence type="ECO:0000313" key="10">
    <source>
        <dbReference type="EMBL" id="KAE9224577.1"/>
    </source>
</evidence>
<dbReference type="EMBL" id="QXFZ01000741">
    <property type="protein sequence ID" value="KAE9106294.1"/>
    <property type="molecule type" value="Genomic_DNA"/>
</dbReference>
<evidence type="ECO:0000313" key="11">
    <source>
        <dbReference type="EMBL" id="KAE9305107.1"/>
    </source>
</evidence>
<dbReference type="EMBL" id="QXGA01001055">
    <property type="protein sequence ID" value="KAE9130467.1"/>
    <property type="molecule type" value="Genomic_DNA"/>
</dbReference>
<dbReference type="Proteomes" id="UP000460718">
    <property type="component" value="Unassembled WGS sequence"/>
</dbReference>
<dbReference type="Proteomes" id="UP000441208">
    <property type="component" value="Unassembled WGS sequence"/>
</dbReference>
<evidence type="ECO:0000313" key="15">
    <source>
        <dbReference type="Proteomes" id="UP000437068"/>
    </source>
</evidence>
<evidence type="ECO:0000259" key="2">
    <source>
        <dbReference type="SMART" id="SM00674"/>
    </source>
</evidence>
<evidence type="ECO:0000313" key="21">
    <source>
        <dbReference type="Proteomes" id="UP000486351"/>
    </source>
</evidence>
<dbReference type="Proteomes" id="UP000488956">
    <property type="component" value="Unassembled WGS sequence"/>
</dbReference>
<evidence type="ECO:0000313" key="20">
    <source>
        <dbReference type="Proteomes" id="UP000476176"/>
    </source>
</evidence>
<dbReference type="EMBL" id="QXFW01001163">
    <property type="protein sequence ID" value="KAE8995395.1"/>
    <property type="molecule type" value="Genomic_DNA"/>
</dbReference>
<dbReference type="InterPro" id="IPR006600">
    <property type="entry name" value="HTH_CenpB_DNA-bd_dom"/>
</dbReference>
<dbReference type="Proteomes" id="UP000486351">
    <property type="component" value="Unassembled WGS sequence"/>
</dbReference>
<evidence type="ECO:0000313" key="12">
    <source>
        <dbReference type="EMBL" id="KAE9332260.1"/>
    </source>
</evidence>
<dbReference type="Proteomes" id="UP000437068">
    <property type="component" value="Unassembled WGS sequence"/>
</dbReference>
<sequence length="178" mass="20518">MSSSRVSKPMAEKNEFIEWIERINVPPSYTVTHVQNERDWKVSSAQVCYWWKQAPALRSRLSGAGAKPRLADGEDILFDQILFRRSCKEKVNRDWIRDVGQRLAASELVNADFVASDRWINGFMRRFGLSLRRTTNLTVLSDGVLTERAVSYLSYLTSRVDSLSEEHTVFMDETAAYF</sequence>
<evidence type="ECO:0000313" key="13">
    <source>
        <dbReference type="Proteomes" id="UP000429523"/>
    </source>
</evidence>
<accession>A0A6A3ETL8</accession>
<dbReference type="EMBL" id="QXFX01000830">
    <property type="protein sequence ID" value="KAE9103096.1"/>
    <property type="molecule type" value="Genomic_DNA"/>
</dbReference>
<protein>
    <recommendedName>
        <fullName evidence="2">HTH CENPB-type domain-containing protein</fullName>
    </recommendedName>
</protein>
<dbReference type="EMBL" id="QXGC01001394">
    <property type="protein sequence ID" value="KAE9203887.1"/>
    <property type="molecule type" value="Genomic_DNA"/>
</dbReference>
<comment type="caution">
    <text evidence="3">The sequence shown here is derived from an EMBL/GenBank/DDBJ whole genome shotgun (WGS) entry which is preliminary data.</text>
</comment>
<dbReference type="Proteomes" id="UP000476176">
    <property type="component" value="Unassembled WGS sequence"/>
</dbReference>
<dbReference type="SMART" id="SM00674">
    <property type="entry name" value="CENPB"/>
    <property type="match status" value="1"/>
</dbReference>
<dbReference type="Proteomes" id="UP000429523">
    <property type="component" value="Unassembled WGS sequence"/>
</dbReference>
<dbReference type="Pfam" id="PF03221">
    <property type="entry name" value="HTH_Tnp_Tc5"/>
    <property type="match status" value="1"/>
</dbReference>
<dbReference type="EMBL" id="QXGF01000783">
    <property type="protein sequence ID" value="KAE8935656.1"/>
    <property type="molecule type" value="Genomic_DNA"/>
</dbReference>
<organism evidence="3 13">
    <name type="scientific">Phytophthora fragariae</name>
    <dbReference type="NCBI Taxonomy" id="53985"/>
    <lineage>
        <taxon>Eukaryota</taxon>
        <taxon>Sar</taxon>
        <taxon>Stramenopiles</taxon>
        <taxon>Oomycota</taxon>
        <taxon>Peronosporomycetes</taxon>
        <taxon>Peronosporales</taxon>
        <taxon>Peronosporaceae</taxon>
        <taxon>Phytophthora</taxon>
    </lineage>
</organism>
<evidence type="ECO:0000256" key="1">
    <source>
        <dbReference type="ARBA" id="ARBA00023125"/>
    </source>
</evidence>
<dbReference type="AlphaFoldDB" id="A0A6A3ETL8"/>
<evidence type="ECO:0000313" key="18">
    <source>
        <dbReference type="Proteomes" id="UP000441208"/>
    </source>
</evidence>
<dbReference type="EMBL" id="QXFY01000957">
    <property type="protein sequence ID" value="KAE9332260.1"/>
    <property type="molecule type" value="Genomic_DNA"/>
</dbReference>
<keyword evidence="1" id="KW-0238">DNA-binding</keyword>